<proteinExistence type="predicted"/>
<keyword evidence="1" id="KW-0732">Signal</keyword>
<evidence type="ECO:0000313" key="3">
    <source>
        <dbReference type="Proteomes" id="UP000654075"/>
    </source>
</evidence>
<feature type="signal peptide" evidence="1">
    <location>
        <begin position="1"/>
        <end position="17"/>
    </location>
</feature>
<evidence type="ECO:0000313" key="2">
    <source>
        <dbReference type="EMBL" id="CAE8592179.1"/>
    </source>
</evidence>
<keyword evidence="3" id="KW-1185">Reference proteome</keyword>
<comment type="caution">
    <text evidence="2">The sequence shown here is derived from an EMBL/GenBank/DDBJ whole genome shotgun (WGS) entry which is preliminary data.</text>
</comment>
<reference evidence="2" key="1">
    <citation type="submission" date="2021-02" db="EMBL/GenBank/DDBJ databases">
        <authorList>
            <person name="Dougan E. K."/>
            <person name="Rhodes N."/>
            <person name="Thang M."/>
            <person name="Chan C."/>
        </authorList>
    </citation>
    <scope>NUCLEOTIDE SEQUENCE</scope>
</reference>
<name>A0A813DS96_POLGL</name>
<accession>A0A813DS96</accession>
<dbReference type="AlphaFoldDB" id="A0A813DS96"/>
<sequence>LLRNFFWSATQEGFLLAGGLVQLVMLSQQYEEWDVNGMAVDAGLSLVSRVQVPSSFYQAREMSGKPWSPAGAELLTFKLSESE</sequence>
<dbReference type="Proteomes" id="UP000654075">
    <property type="component" value="Unassembled WGS sequence"/>
</dbReference>
<gene>
    <name evidence="2" type="ORF">PGLA1383_LOCUS10836</name>
</gene>
<evidence type="ECO:0000256" key="1">
    <source>
        <dbReference type="SAM" id="SignalP"/>
    </source>
</evidence>
<feature type="non-terminal residue" evidence="2">
    <location>
        <position position="1"/>
    </location>
</feature>
<feature type="chain" id="PRO_5032651204" evidence="1">
    <location>
        <begin position="18"/>
        <end position="83"/>
    </location>
</feature>
<organism evidence="2 3">
    <name type="scientific">Polarella glacialis</name>
    <name type="common">Dinoflagellate</name>
    <dbReference type="NCBI Taxonomy" id="89957"/>
    <lineage>
        <taxon>Eukaryota</taxon>
        <taxon>Sar</taxon>
        <taxon>Alveolata</taxon>
        <taxon>Dinophyceae</taxon>
        <taxon>Suessiales</taxon>
        <taxon>Suessiaceae</taxon>
        <taxon>Polarella</taxon>
    </lineage>
</organism>
<protein>
    <submittedName>
        <fullName evidence="2">Uncharacterized protein</fullName>
    </submittedName>
</protein>
<dbReference type="EMBL" id="CAJNNV010005522">
    <property type="protein sequence ID" value="CAE8592179.1"/>
    <property type="molecule type" value="Genomic_DNA"/>
</dbReference>
<dbReference type="OrthoDB" id="273345at2759"/>